<evidence type="ECO:0000313" key="4">
    <source>
        <dbReference type="Proteomes" id="UP000663845"/>
    </source>
</evidence>
<sequence length="217" mass="24949">MLNNNTEIIEKPSLSSSSSPPPLTTSHFSYLIRPTTPCIFGRETYNNDDEQMNDDEFFLTAGGIVHSCPNIYELSNDNNRKLQSCDHLIYIDQQTTLVNSNHLNCYDTEFDRYSILPRFQPLSSSSTSISTDSLNSELELYKERHAIGLCRQYHDDTSTCSSFLPTTWKSDNYLLFMPFIQHHHHHHHSSFLNSIDHGKRSRSHDISIEQTYASIIA</sequence>
<evidence type="ECO:0000313" key="3">
    <source>
        <dbReference type="EMBL" id="CAF4036331.1"/>
    </source>
</evidence>
<evidence type="ECO:0000313" key="2">
    <source>
        <dbReference type="EMBL" id="CAF1375530.1"/>
    </source>
</evidence>
<feature type="region of interest" description="Disordered" evidence="1">
    <location>
        <begin position="1"/>
        <end position="25"/>
    </location>
</feature>
<accession>A0A815IZL0</accession>
<proteinExistence type="predicted"/>
<dbReference type="Proteomes" id="UP000663844">
    <property type="component" value="Unassembled WGS sequence"/>
</dbReference>
<comment type="caution">
    <text evidence="2">The sequence shown here is derived from an EMBL/GenBank/DDBJ whole genome shotgun (WGS) entry which is preliminary data.</text>
</comment>
<protein>
    <submittedName>
        <fullName evidence="2">Uncharacterized protein</fullName>
    </submittedName>
</protein>
<dbReference type="AlphaFoldDB" id="A0A815IZL0"/>
<dbReference type="Proteomes" id="UP000663845">
    <property type="component" value="Unassembled WGS sequence"/>
</dbReference>
<gene>
    <name evidence="2" type="ORF">JYZ213_LOCUS36366</name>
    <name evidence="3" type="ORF">OXD698_LOCUS31622</name>
</gene>
<dbReference type="EMBL" id="CAJNOG010000878">
    <property type="protein sequence ID" value="CAF1375530.1"/>
    <property type="molecule type" value="Genomic_DNA"/>
</dbReference>
<reference evidence="2" key="1">
    <citation type="submission" date="2021-02" db="EMBL/GenBank/DDBJ databases">
        <authorList>
            <person name="Nowell W R."/>
        </authorList>
    </citation>
    <scope>NUCLEOTIDE SEQUENCE</scope>
</reference>
<dbReference type="EMBL" id="CAJOAZ010003941">
    <property type="protein sequence ID" value="CAF4036331.1"/>
    <property type="molecule type" value="Genomic_DNA"/>
</dbReference>
<name>A0A815IZL0_9BILA</name>
<organism evidence="2 4">
    <name type="scientific">Adineta steineri</name>
    <dbReference type="NCBI Taxonomy" id="433720"/>
    <lineage>
        <taxon>Eukaryota</taxon>
        <taxon>Metazoa</taxon>
        <taxon>Spiralia</taxon>
        <taxon>Gnathifera</taxon>
        <taxon>Rotifera</taxon>
        <taxon>Eurotatoria</taxon>
        <taxon>Bdelloidea</taxon>
        <taxon>Adinetida</taxon>
        <taxon>Adinetidae</taxon>
        <taxon>Adineta</taxon>
    </lineage>
</organism>
<evidence type="ECO:0000256" key="1">
    <source>
        <dbReference type="SAM" id="MobiDB-lite"/>
    </source>
</evidence>